<organism evidence="2 3">
    <name type="scientific">Gluconacetobacter johannae</name>
    <dbReference type="NCBI Taxonomy" id="112140"/>
    <lineage>
        <taxon>Bacteria</taxon>
        <taxon>Pseudomonadati</taxon>
        <taxon>Pseudomonadota</taxon>
        <taxon>Alphaproteobacteria</taxon>
        <taxon>Acetobacterales</taxon>
        <taxon>Acetobacteraceae</taxon>
        <taxon>Gluconacetobacter</taxon>
    </lineage>
</organism>
<keyword evidence="1" id="KW-0472">Membrane</keyword>
<accession>A0A7W4P2A4</accession>
<dbReference type="InterPro" id="IPR025333">
    <property type="entry name" value="DUF4239"/>
</dbReference>
<evidence type="ECO:0008006" key="4">
    <source>
        <dbReference type="Google" id="ProtNLM"/>
    </source>
</evidence>
<proteinExistence type="predicted"/>
<dbReference type="AlphaFoldDB" id="A0A7W4P2A4"/>
<keyword evidence="1" id="KW-0812">Transmembrane</keyword>
<sequence length="269" mass="29143">MILLFFRHLFAQGFVVAGIFLFLSFTLAAEIGYRLGRYVTASKSENSADITISSTLTSGMVGLLAFTLGLSINFAQNRFEARRDLVLAEANAIGTAWLRTQLFDDAAARTLADRIEEYAHVRLAFTTADSDADIPGLIAQTNALQADIWQSARAIADHAPNPATPALIAALNGMFDVSVSQQFAYESRVPPDILLMLYVGSIVTMGALGYEQGLAGNRQVVLTTLLLMMWSSGMLLIADLNQPRLGSIRADAAPLIWTIRGFGAKPQVR</sequence>
<dbReference type="RefSeq" id="WP_182940737.1">
    <property type="nucleotide sequence ID" value="NZ_JABEQH010000002.1"/>
</dbReference>
<dbReference type="Pfam" id="PF14023">
    <property type="entry name" value="Bestrophin-like"/>
    <property type="match status" value="1"/>
</dbReference>
<evidence type="ECO:0000313" key="3">
    <source>
        <dbReference type="Proteomes" id="UP000561066"/>
    </source>
</evidence>
<gene>
    <name evidence="2" type="ORF">HLH21_02560</name>
</gene>
<evidence type="ECO:0000313" key="2">
    <source>
        <dbReference type="EMBL" id="MBB2174807.1"/>
    </source>
</evidence>
<feature type="transmembrane region" description="Helical" evidence="1">
    <location>
        <begin position="193"/>
        <end position="210"/>
    </location>
</feature>
<keyword evidence="1" id="KW-1133">Transmembrane helix</keyword>
<dbReference type="Proteomes" id="UP000561066">
    <property type="component" value="Unassembled WGS sequence"/>
</dbReference>
<keyword evidence="3" id="KW-1185">Reference proteome</keyword>
<feature type="transmembrane region" description="Helical" evidence="1">
    <location>
        <begin position="222"/>
        <end position="240"/>
    </location>
</feature>
<comment type="caution">
    <text evidence="2">The sequence shown here is derived from an EMBL/GenBank/DDBJ whole genome shotgun (WGS) entry which is preliminary data.</text>
</comment>
<reference evidence="2 3" key="1">
    <citation type="submission" date="2020-04" db="EMBL/GenBank/DDBJ databases">
        <title>Description of novel Gluconacetobacter.</title>
        <authorList>
            <person name="Sombolestani A."/>
        </authorList>
    </citation>
    <scope>NUCLEOTIDE SEQUENCE [LARGE SCALE GENOMIC DNA]</scope>
    <source>
        <strain evidence="2 3">LMG 21312</strain>
    </source>
</reference>
<feature type="transmembrane region" description="Helical" evidence="1">
    <location>
        <begin position="52"/>
        <end position="75"/>
    </location>
</feature>
<evidence type="ECO:0000256" key="1">
    <source>
        <dbReference type="SAM" id="Phobius"/>
    </source>
</evidence>
<dbReference type="EMBL" id="JABEQH010000002">
    <property type="protein sequence ID" value="MBB2174807.1"/>
    <property type="molecule type" value="Genomic_DNA"/>
</dbReference>
<name>A0A7W4P2A4_9PROT</name>
<protein>
    <recommendedName>
        <fullName evidence="4">DUF4239 domain-containing protein</fullName>
    </recommendedName>
</protein>